<gene>
    <name evidence="2" type="ORF">SAMN04489796_103207</name>
</gene>
<sequence length="674" mass="78581">MNRLFSKNLKANIFIIGISLLFLSLKPSEVKTEDPFLELCKNSDAYYLHSYRDVTYAKNWLRYKMYVSVNNKLVVNTTKGVEDYAFLNLDEYVSNHLQTIKIRTLKADGSVVELDSSLVFKRSSEREKFGTISYPVPAVEPGDTIETSYVYYKNLKESELLNYVDLYSDLPSVNSQYSVKTGTNLLVRYKSYNDFPEPKIVSNDSIIYLQFSKDKIEGVVKNDLNCLPCEKPYLYYTLENKDSELKTWKDVYNIEFNFLTQPMALDSDRSSYYKRWKRRVIGAAQDSSKYYKFNLLHNEVLNNFTMQPTDGNEFIKSNGYFLKEQRFDPFSIRRFYRQLLEDLEIDYWAVFGREKRLGPIDTHLIRKGEFGHIFFAFENENGHLKFLYPHEDFYMYQIDEIPTALYNTEAVLVKSYYSSKKKKKDKFIDRDLKLAEVDSVAVNVIDLPEMNSNHNNLNQTIYGKVDIEQKTTAFKYRFRVSGGPSTELRSFFSILNQNEEISDFYDSLTEFEGEDNTIQIDTVFNRTLNSNKPFTYIINGEGTLNNAVTFINDSLVSLSIDKLINHKTIETNSETSELSYYLDFSYSDILMFNLEFPCAIEVLGIEDGNIKFNSDVGDYTFEAKTIQDNQLRVDSYYNVLKSTISSGEFEDLKLLNEQVKSAKNKRLIIKLKRT</sequence>
<accession>A0A1G8DHL4</accession>
<name>A0A1G8DHL4_9FLAO</name>
<protein>
    <recommendedName>
        <fullName evidence="1">DUF3857 domain-containing protein</fullName>
    </recommendedName>
</protein>
<dbReference type="InterPro" id="IPR024618">
    <property type="entry name" value="DUF3857"/>
</dbReference>
<dbReference type="RefSeq" id="WP_092467554.1">
    <property type="nucleotide sequence ID" value="NZ_FNCZ01000003.1"/>
</dbReference>
<dbReference type="EMBL" id="FNCZ01000003">
    <property type="protein sequence ID" value="SDH56810.1"/>
    <property type="molecule type" value="Genomic_DNA"/>
</dbReference>
<dbReference type="Gene3D" id="2.60.120.1130">
    <property type="match status" value="1"/>
</dbReference>
<dbReference type="OrthoDB" id="1394230at2"/>
<evidence type="ECO:0000313" key="2">
    <source>
        <dbReference type="EMBL" id="SDH56810.1"/>
    </source>
</evidence>
<reference evidence="3" key="1">
    <citation type="submission" date="2016-10" db="EMBL/GenBank/DDBJ databases">
        <authorList>
            <person name="Varghese N."/>
            <person name="Submissions S."/>
        </authorList>
    </citation>
    <scope>NUCLEOTIDE SEQUENCE [LARGE SCALE GENOMIC DNA]</scope>
    <source>
        <strain evidence="3">DSM 15363</strain>
    </source>
</reference>
<evidence type="ECO:0000313" key="3">
    <source>
        <dbReference type="Proteomes" id="UP000199492"/>
    </source>
</evidence>
<dbReference type="Proteomes" id="UP000199492">
    <property type="component" value="Unassembled WGS sequence"/>
</dbReference>
<dbReference type="STRING" id="262004.SAMN04489796_103207"/>
<dbReference type="Gene3D" id="2.60.40.3140">
    <property type="match status" value="1"/>
</dbReference>
<dbReference type="AlphaFoldDB" id="A0A1G8DHL4"/>
<organism evidence="2 3">
    <name type="scientific">Winogradskyella thalassocola</name>
    <dbReference type="NCBI Taxonomy" id="262004"/>
    <lineage>
        <taxon>Bacteria</taxon>
        <taxon>Pseudomonadati</taxon>
        <taxon>Bacteroidota</taxon>
        <taxon>Flavobacteriia</taxon>
        <taxon>Flavobacteriales</taxon>
        <taxon>Flavobacteriaceae</taxon>
        <taxon>Winogradskyella</taxon>
    </lineage>
</organism>
<dbReference type="Pfam" id="PF12969">
    <property type="entry name" value="DUF3857"/>
    <property type="match status" value="1"/>
</dbReference>
<proteinExistence type="predicted"/>
<keyword evidence="3" id="KW-1185">Reference proteome</keyword>
<feature type="domain" description="DUF3857" evidence="1">
    <location>
        <begin position="73"/>
        <end position="202"/>
    </location>
</feature>
<evidence type="ECO:0000259" key="1">
    <source>
        <dbReference type="Pfam" id="PF12969"/>
    </source>
</evidence>